<keyword evidence="2" id="KW-1185">Reference proteome</keyword>
<evidence type="ECO:0000313" key="2">
    <source>
        <dbReference type="Proteomes" id="UP001054902"/>
    </source>
</evidence>
<dbReference type="SUPFAM" id="SSF52058">
    <property type="entry name" value="L domain-like"/>
    <property type="match status" value="1"/>
</dbReference>
<protein>
    <submittedName>
        <fullName evidence="1">Leucine-rich repeat domain-containing protein</fullName>
    </submittedName>
</protein>
<dbReference type="Proteomes" id="UP001054902">
    <property type="component" value="Unassembled WGS sequence"/>
</dbReference>
<organism evidence="1 2">
    <name type="scientific">Chaetoceros tenuissimus</name>
    <dbReference type="NCBI Taxonomy" id="426638"/>
    <lineage>
        <taxon>Eukaryota</taxon>
        <taxon>Sar</taxon>
        <taxon>Stramenopiles</taxon>
        <taxon>Ochrophyta</taxon>
        <taxon>Bacillariophyta</taxon>
        <taxon>Coscinodiscophyceae</taxon>
        <taxon>Chaetocerotophycidae</taxon>
        <taxon>Chaetocerotales</taxon>
        <taxon>Chaetocerotaceae</taxon>
        <taxon>Chaetoceros</taxon>
    </lineage>
</organism>
<dbReference type="PANTHER" id="PTHR45661:SF3">
    <property type="entry name" value="IG-LIKE DOMAIN-CONTAINING PROTEIN"/>
    <property type="match status" value="1"/>
</dbReference>
<gene>
    <name evidence="1" type="ORF">CTEN210_03628</name>
</gene>
<dbReference type="InterPro" id="IPR026906">
    <property type="entry name" value="LRR_5"/>
</dbReference>
<dbReference type="EMBL" id="BLLK01000022">
    <property type="protein sequence ID" value="GFH47153.1"/>
    <property type="molecule type" value="Genomic_DNA"/>
</dbReference>
<dbReference type="PANTHER" id="PTHR45661">
    <property type="entry name" value="SURFACE ANTIGEN"/>
    <property type="match status" value="1"/>
</dbReference>
<evidence type="ECO:0000313" key="1">
    <source>
        <dbReference type="EMBL" id="GFH47153.1"/>
    </source>
</evidence>
<dbReference type="InterPro" id="IPR032675">
    <property type="entry name" value="LRR_dom_sf"/>
</dbReference>
<proteinExistence type="predicted"/>
<reference evidence="1 2" key="1">
    <citation type="journal article" date="2021" name="Sci. Rep.">
        <title>The genome of the diatom Chaetoceros tenuissimus carries an ancient integrated fragment of an extant virus.</title>
        <authorList>
            <person name="Hongo Y."/>
            <person name="Kimura K."/>
            <person name="Takaki Y."/>
            <person name="Yoshida Y."/>
            <person name="Baba S."/>
            <person name="Kobayashi G."/>
            <person name="Nagasaki K."/>
            <person name="Hano T."/>
            <person name="Tomaru Y."/>
        </authorList>
    </citation>
    <scope>NUCLEOTIDE SEQUENCE [LARGE SCALE GENOMIC DNA]</scope>
    <source>
        <strain evidence="1 2">NIES-3715</strain>
    </source>
</reference>
<dbReference type="Pfam" id="PF13306">
    <property type="entry name" value="LRR_5"/>
    <property type="match status" value="1"/>
</dbReference>
<accession>A0AAD3CJP4</accession>
<dbReference type="Gene3D" id="3.80.10.10">
    <property type="entry name" value="Ribonuclease Inhibitor"/>
    <property type="match status" value="1"/>
</dbReference>
<dbReference type="InterPro" id="IPR053139">
    <property type="entry name" value="Surface_bspA-like"/>
</dbReference>
<name>A0AAD3CJP4_9STRA</name>
<dbReference type="AlphaFoldDB" id="A0AAD3CJP4"/>
<sequence>MRVQTEEWQRFIPGVRMYKGKKTLFYNGEELWEESDDDTDQPLVYDYEERDTWEVIIVLPGVEVIPDWTFWSCKNIETVIMPDSVKRIEWSAFDDCKSLEFVRLSQNLEFIGTWAFKYCQSLSSIFIPPSCGKIDDWAFSCCKCLVIVGMSQHTQVGMGVFQNTSLLEASPFDLDEDGDYDYDDDDAVIQWIKSNNDGEAYALHRACSSFNPLSEIIHALVKRYGVRAMKMKNAIGITPSQYLAANMFTDISEKEIINRYILDMMGEVI</sequence>
<comment type="caution">
    <text evidence="1">The sequence shown here is derived from an EMBL/GenBank/DDBJ whole genome shotgun (WGS) entry which is preliminary data.</text>
</comment>